<keyword evidence="2" id="KW-1185">Reference proteome</keyword>
<name>A0A7T8JTA4_CALRO</name>
<dbReference type="InterPro" id="IPR020568">
    <property type="entry name" value="Ribosomal_Su5_D2-typ_SF"/>
</dbReference>
<sequence>HFGQVHADKWNQISLRDDSGISWTSGSPKPQDLCRSSNDRSFIFVNGRPIELPKLLKLIKKHCVVSP</sequence>
<evidence type="ECO:0000313" key="2">
    <source>
        <dbReference type="Proteomes" id="UP000595437"/>
    </source>
</evidence>
<proteinExistence type="predicted"/>
<dbReference type="Gene3D" id="3.30.230.10">
    <property type="match status" value="1"/>
</dbReference>
<protein>
    <submittedName>
        <fullName evidence="1">Uncharacterized protein</fullName>
    </submittedName>
</protein>
<dbReference type="AlphaFoldDB" id="A0A7T8JTA4"/>
<evidence type="ECO:0000313" key="1">
    <source>
        <dbReference type="EMBL" id="QQP33114.1"/>
    </source>
</evidence>
<gene>
    <name evidence="1" type="ORF">FKW44_024372</name>
</gene>
<reference evidence="2" key="1">
    <citation type="submission" date="2021-01" db="EMBL/GenBank/DDBJ databases">
        <title>Caligus Genome Assembly.</title>
        <authorList>
            <person name="Gallardo-Escarate C."/>
        </authorList>
    </citation>
    <scope>NUCLEOTIDE SEQUENCE [LARGE SCALE GENOMIC DNA]</scope>
</reference>
<feature type="non-terminal residue" evidence="1">
    <location>
        <position position="67"/>
    </location>
</feature>
<accession>A0A7T8JTA4</accession>
<dbReference type="SUPFAM" id="SSF54211">
    <property type="entry name" value="Ribosomal protein S5 domain 2-like"/>
    <property type="match status" value="1"/>
</dbReference>
<dbReference type="Proteomes" id="UP000595437">
    <property type="component" value="Chromosome 19"/>
</dbReference>
<organism evidence="1 2">
    <name type="scientific">Caligus rogercresseyi</name>
    <name type="common">Sea louse</name>
    <dbReference type="NCBI Taxonomy" id="217165"/>
    <lineage>
        <taxon>Eukaryota</taxon>
        <taxon>Metazoa</taxon>
        <taxon>Ecdysozoa</taxon>
        <taxon>Arthropoda</taxon>
        <taxon>Crustacea</taxon>
        <taxon>Multicrustacea</taxon>
        <taxon>Hexanauplia</taxon>
        <taxon>Copepoda</taxon>
        <taxon>Siphonostomatoida</taxon>
        <taxon>Caligidae</taxon>
        <taxon>Caligus</taxon>
    </lineage>
</organism>
<feature type="non-terminal residue" evidence="1">
    <location>
        <position position="1"/>
    </location>
</feature>
<dbReference type="InterPro" id="IPR014721">
    <property type="entry name" value="Ribsml_uS5_D2-typ_fold_subgr"/>
</dbReference>
<dbReference type="EMBL" id="CP045908">
    <property type="protein sequence ID" value="QQP33114.1"/>
    <property type="molecule type" value="Genomic_DNA"/>
</dbReference>